<comment type="caution">
    <text evidence="8">The sequence shown here is derived from an EMBL/GenBank/DDBJ whole genome shotgun (WGS) entry which is preliminary data.</text>
</comment>
<dbReference type="RefSeq" id="WP_064036400.1">
    <property type="nucleotide sequence ID" value="NZ_LUUH01000042.1"/>
</dbReference>
<sequence length="503" mass="56235">MYEHLETADPALVAAGKLKRVAVDPVSRVEGHGKVTLLLDEDNKVQQARLHIVEFRGFEKFIQGRPYWELPVMVQRLCGICPVSHHLAAAKAIDQFVGVDPANLPPTADKLRRLLHFGQVLQSHALHFFHLSSPDLLFGFESEIGKRSIVAVLADYPDIGLQGVKLRKYGQEVIRMVSGKRIHGTGAIPGGMNKALNKEERDYLKQDIAQIVSWAQAALQLVTKVHTSHLPYYDDFATIRSKYLSLTKPNGALELYHGGIRVKDEQGETLVDHYDYCDYPALIREEVRSWTYMKFPYLTSLGKADGWYRVGPLARVNNCDFIDTPLAEAARVEFKLHSGEAMVHSTLAFHWTRMIELLHCAESIQALLDDPDLLSSDLVAKGEKRHEGIGVIEAPRGTLFHHYQIDENDIVTKANLIVSTTSNNTAMNESVRQVAAEYLSGRELTEPLLNNLEVAIRAYDPCLSCATHAVGKMPLQLELVDAEGKLVDKLIRHSNGEFIHGSE</sequence>
<evidence type="ECO:0000256" key="1">
    <source>
        <dbReference type="ARBA" id="ARBA00001967"/>
    </source>
</evidence>
<evidence type="ECO:0000313" key="9">
    <source>
        <dbReference type="Proteomes" id="UP000077763"/>
    </source>
</evidence>
<dbReference type="PANTHER" id="PTHR43600">
    <property type="entry name" value="COENZYME F420 HYDROGENASE, SUBUNIT ALPHA"/>
    <property type="match status" value="1"/>
</dbReference>
<feature type="binding site" evidence="6">
    <location>
        <position position="59"/>
    </location>
    <ligand>
        <name>Mg(2+)</name>
        <dbReference type="ChEBI" id="CHEBI:18420"/>
    </ligand>
</feature>
<keyword evidence="6" id="KW-0460">Magnesium</keyword>
<evidence type="ECO:0000256" key="6">
    <source>
        <dbReference type="PIRSR" id="PIRSR601501-1"/>
    </source>
</evidence>
<evidence type="ECO:0000256" key="5">
    <source>
        <dbReference type="ARBA" id="ARBA00023002"/>
    </source>
</evidence>
<accession>A0A177MIX7</accession>
<keyword evidence="3 6" id="KW-0533">Nickel</keyword>
<evidence type="ECO:0000256" key="7">
    <source>
        <dbReference type="RuleBase" id="RU003896"/>
    </source>
</evidence>
<dbReference type="Proteomes" id="UP000077763">
    <property type="component" value="Unassembled WGS sequence"/>
</dbReference>
<evidence type="ECO:0000313" key="8">
    <source>
        <dbReference type="EMBL" id="OAI05394.1"/>
    </source>
</evidence>
<feature type="binding site" evidence="6">
    <location>
        <position position="81"/>
    </location>
    <ligand>
        <name>Ni(2+)</name>
        <dbReference type="ChEBI" id="CHEBI:49786"/>
    </ligand>
</feature>
<dbReference type="AlphaFoldDB" id="A0A177MIX7"/>
<dbReference type="InterPro" id="IPR029014">
    <property type="entry name" value="NiFe-Hase_large"/>
</dbReference>
<dbReference type="PANTHER" id="PTHR43600:SF2">
    <property type="entry name" value="F420-NON-REDUCING HYDROGENASE VHU SUBUNIT A"/>
    <property type="match status" value="1"/>
</dbReference>
<evidence type="ECO:0000256" key="2">
    <source>
        <dbReference type="ARBA" id="ARBA00009292"/>
    </source>
</evidence>
<dbReference type="Gene3D" id="1.10.645.10">
    <property type="entry name" value="Cytochrome-c3 Hydrogenase, chain B"/>
    <property type="match status" value="1"/>
</dbReference>
<feature type="binding site" evidence="6">
    <location>
        <position position="78"/>
    </location>
    <ligand>
        <name>Ni(2+)</name>
        <dbReference type="ChEBI" id="CHEBI:49786"/>
    </ligand>
</feature>
<feature type="binding site" evidence="6">
    <location>
        <position position="465"/>
    </location>
    <ligand>
        <name>Fe cation</name>
        <dbReference type="ChEBI" id="CHEBI:24875"/>
    </ligand>
</feature>
<protein>
    <submittedName>
        <fullName evidence="8">NADP oxidoreductase</fullName>
    </submittedName>
</protein>
<keyword evidence="6" id="KW-0408">Iron</keyword>
<dbReference type="Pfam" id="PF00374">
    <property type="entry name" value="NiFeSe_Hases"/>
    <property type="match status" value="2"/>
</dbReference>
<dbReference type="GO" id="GO:0008901">
    <property type="term" value="F:ferredoxin hydrogenase activity"/>
    <property type="evidence" value="ECO:0007669"/>
    <property type="project" value="InterPro"/>
</dbReference>
<dbReference type="GO" id="GO:0016151">
    <property type="term" value="F:nickel cation binding"/>
    <property type="evidence" value="ECO:0007669"/>
    <property type="project" value="InterPro"/>
</dbReference>
<comment type="similarity">
    <text evidence="2 7">Belongs to the [NiFe]/[NiFeSe] hydrogenase large subunit family.</text>
</comment>
<name>A0A177MIX7_METMH</name>
<dbReference type="SUPFAM" id="SSF56762">
    <property type="entry name" value="HydB/Nqo4-like"/>
    <property type="match status" value="1"/>
</dbReference>
<proteinExistence type="inferred from homology"/>
<feature type="binding site" evidence="6">
    <location>
        <position position="468"/>
    </location>
    <ligand>
        <name>Mg(2+)</name>
        <dbReference type="ChEBI" id="CHEBI:18420"/>
    </ligand>
</feature>
<organism evidence="8 9">
    <name type="scientific">Methylomonas methanica</name>
    <dbReference type="NCBI Taxonomy" id="421"/>
    <lineage>
        <taxon>Bacteria</taxon>
        <taxon>Pseudomonadati</taxon>
        <taxon>Pseudomonadota</taxon>
        <taxon>Gammaproteobacteria</taxon>
        <taxon>Methylococcales</taxon>
        <taxon>Methylococcaceae</taxon>
        <taxon>Methylomonas</taxon>
    </lineage>
</organism>
<comment type="cofactor">
    <cofactor evidence="6">
        <name>Fe cation</name>
        <dbReference type="ChEBI" id="CHEBI:24875"/>
    </cofactor>
</comment>
<keyword evidence="4 6" id="KW-0479">Metal-binding</keyword>
<evidence type="ECO:0000256" key="3">
    <source>
        <dbReference type="ARBA" id="ARBA00022596"/>
    </source>
</evidence>
<dbReference type="PROSITE" id="PS00507">
    <property type="entry name" value="NI_HGENASE_L_1"/>
    <property type="match status" value="1"/>
</dbReference>
<evidence type="ECO:0000256" key="4">
    <source>
        <dbReference type="ARBA" id="ARBA00022723"/>
    </source>
</evidence>
<gene>
    <name evidence="8" type="ORF">A1353_11445</name>
</gene>
<keyword evidence="5 7" id="KW-0560">Oxidoreductase</keyword>
<feature type="binding site" evidence="6">
    <location>
        <position position="416"/>
    </location>
    <ligand>
        <name>Mg(2+)</name>
        <dbReference type="ChEBI" id="CHEBI:18420"/>
    </ligand>
</feature>
<reference evidence="8 9" key="1">
    <citation type="submission" date="2016-03" db="EMBL/GenBank/DDBJ databases">
        <authorList>
            <person name="Ploux O."/>
        </authorList>
    </citation>
    <scope>NUCLEOTIDE SEQUENCE [LARGE SCALE GENOMIC DNA]</scope>
    <source>
        <strain evidence="8 9">R-45371</strain>
    </source>
</reference>
<feature type="binding site" evidence="6">
    <location>
        <position position="462"/>
    </location>
    <ligand>
        <name>Ni(2+)</name>
        <dbReference type="ChEBI" id="CHEBI:49786"/>
    </ligand>
</feature>
<dbReference type="InterPro" id="IPR001501">
    <property type="entry name" value="Ni-dep_hyd_lsu"/>
</dbReference>
<comment type="cofactor">
    <cofactor evidence="1 6">
        <name>Ni(2+)</name>
        <dbReference type="ChEBI" id="CHEBI:49786"/>
    </cofactor>
</comment>
<dbReference type="PROSITE" id="PS00508">
    <property type="entry name" value="NI_HGENASE_L_2"/>
    <property type="match status" value="1"/>
</dbReference>
<dbReference type="EMBL" id="LUUH01000042">
    <property type="protein sequence ID" value="OAI05394.1"/>
    <property type="molecule type" value="Genomic_DNA"/>
</dbReference>
<dbReference type="InterPro" id="IPR018194">
    <property type="entry name" value="Ni-dep_hyd_lsu_Ni_BS"/>
</dbReference>